<proteinExistence type="predicted"/>
<name>S7VPU5_9FLAO</name>
<dbReference type="Proteomes" id="UP000014962">
    <property type="component" value="Unassembled WGS sequence"/>
</dbReference>
<sequence length="51" mass="5985">MIGSLFFAQNNFAYLHTIVFVFIFNRFSDKRQIDTSNQTLKSNTLNKPIEN</sequence>
<reference evidence="2 3" key="1">
    <citation type="journal article" date="2013" name="Genome Announc.">
        <title>Draft Genome Sequence of Winogradskyella psychrotolerans RS-3T, Isolated from the Marine Transect of Kongsfjorden, Ny-Alesund, Svalbard, Arctic Ocean.</title>
        <authorList>
            <person name="Kumar Pinnaka A."/>
            <person name="Ara S."/>
            <person name="Singh A."/>
            <person name="Shivaji S."/>
        </authorList>
    </citation>
    <scope>NUCLEOTIDE SEQUENCE [LARGE SCALE GENOMIC DNA]</scope>
    <source>
        <strain evidence="2 3">RS-3</strain>
    </source>
</reference>
<comment type="caution">
    <text evidence="2">The sequence shown here is derived from an EMBL/GenBank/DDBJ whole genome shotgun (WGS) entry which is preliminary data.</text>
</comment>
<feature type="transmembrane region" description="Helical" evidence="1">
    <location>
        <begin position="6"/>
        <end position="24"/>
    </location>
</feature>
<keyword evidence="3" id="KW-1185">Reference proteome</keyword>
<protein>
    <submittedName>
        <fullName evidence="2">Uncharacterized protein</fullName>
    </submittedName>
</protein>
<dbReference type="STRING" id="641526.ADIWIN_2765"/>
<keyword evidence="1" id="KW-1133">Transmembrane helix</keyword>
<accession>S7VPU5</accession>
<dbReference type="EMBL" id="ATMR01000126">
    <property type="protein sequence ID" value="EPR72265.1"/>
    <property type="molecule type" value="Genomic_DNA"/>
</dbReference>
<gene>
    <name evidence="2" type="ORF">ADIWIN_2765</name>
</gene>
<keyword evidence="1" id="KW-0472">Membrane</keyword>
<evidence type="ECO:0000256" key="1">
    <source>
        <dbReference type="SAM" id="Phobius"/>
    </source>
</evidence>
<organism evidence="2 3">
    <name type="scientific">Winogradskyella psychrotolerans RS-3</name>
    <dbReference type="NCBI Taxonomy" id="641526"/>
    <lineage>
        <taxon>Bacteria</taxon>
        <taxon>Pseudomonadati</taxon>
        <taxon>Bacteroidota</taxon>
        <taxon>Flavobacteriia</taxon>
        <taxon>Flavobacteriales</taxon>
        <taxon>Flavobacteriaceae</taxon>
        <taxon>Winogradskyella</taxon>
    </lineage>
</organism>
<evidence type="ECO:0000313" key="2">
    <source>
        <dbReference type="EMBL" id="EPR72265.1"/>
    </source>
</evidence>
<keyword evidence="1" id="KW-0812">Transmembrane</keyword>
<dbReference type="AlphaFoldDB" id="S7VPU5"/>
<evidence type="ECO:0000313" key="3">
    <source>
        <dbReference type="Proteomes" id="UP000014962"/>
    </source>
</evidence>